<gene>
    <name evidence="1" type="ORF">DFH08DRAFT_683351</name>
</gene>
<dbReference type="EMBL" id="JARIHO010000004">
    <property type="protein sequence ID" value="KAJ7362811.1"/>
    <property type="molecule type" value="Genomic_DNA"/>
</dbReference>
<accession>A0AAD7AMK7</accession>
<proteinExistence type="predicted"/>
<organism evidence="1 2">
    <name type="scientific">Mycena albidolilacea</name>
    <dbReference type="NCBI Taxonomy" id="1033008"/>
    <lineage>
        <taxon>Eukaryota</taxon>
        <taxon>Fungi</taxon>
        <taxon>Dikarya</taxon>
        <taxon>Basidiomycota</taxon>
        <taxon>Agaricomycotina</taxon>
        <taxon>Agaricomycetes</taxon>
        <taxon>Agaricomycetidae</taxon>
        <taxon>Agaricales</taxon>
        <taxon>Marasmiineae</taxon>
        <taxon>Mycenaceae</taxon>
        <taxon>Mycena</taxon>
    </lineage>
</organism>
<protein>
    <submittedName>
        <fullName evidence="1">Uncharacterized protein</fullName>
    </submittedName>
</protein>
<comment type="caution">
    <text evidence="1">The sequence shown here is derived from an EMBL/GenBank/DDBJ whole genome shotgun (WGS) entry which is preliminary data.</text>
</comment>
<evidence type="ECO:0000313" key="2">
    <source>
        <dbReference type="Proteomes" id="UP001218218"/>
    </source>
</evidence>
<reference evidence="1" key="1">
    <citation type="submission" date="2023-03" db="EMBL/GenBank/DDBJ databases">
        <title>Massive genome expansion in bonnet fungi (Mycena s.s.) driven by repeated elements and novel gene families across ecological guilds.</title>
        <authorList>
            <consortium name="Lawrence Berkeley National Laboratory"/>
            <person name="Harder C.B."/>
            <person name="Miyauchi S."/>
            <person name="Viragh M."/>
            <person name="Kuo A."/>
            <person name="Thoen E."/>
            <person name="Andreopoulos B."/>
            <person name="Lu D."/>
            <person name="Skrede I."/>
            <person name="Drula E."/>
            <person name="Henrissat B."/>
            <person name="Morin E."/>
            <person name="Kohler A."/>
            <person name="Barry K."/>
            <person name="LaButti K."/>
            <person name="Morin E."/>
            <person name="Salamov A."/>
            <person name="Lipzen A."/>
            <person name="Mereny Z."/>
            <person name="Hegedus B."/>
            <person name="Baldrian P."/>
            <person name="Stursova M."/>
            <person name="Weitz H."/>
            <person name="Taylor A."/>
            <person name="Grigoriev I.V."/>
            <person name="Nagy L.G."/>
            <person name="Martin F."/>
            <person name="Kauserud H."/>
        </authorList>
    </citation>
    <scope>NUCLEOTIDE SEQUENCE</scope>
    <source>
        <strain evidence="1">CBHHK002</strain>
    </source>
</reference>
<keyword evidence="2" id="KW-1185">Reference proteome</keyword>
<evidence type="ECO:0000313" key="1">
    <source>
        <dbReference type="EMBL" id="KAJ7362811.1"/>
    </source>
</evidence>
<name>A0AAD7AMK7_9AGAR</name>
<sequence length="248" mass="28217">MYHPGELPITCTWRRSRRAAVCDAKLWKQRRTCKGELKDVPETVYSTQSFESWLHYFLGRSEIEDLLEQDYQRNIQRQHTAPNIQDSPAWRGLGGFVLSRYHLVWSIYIDWFNPYTRKIAGKTVSCGAIILYCLNLPVEVRFLLKNIFILGMIPAPSAPDVWTISHILVAVSKIFIDFADPGKLIATFRNPNGVLVAARLLPLLADLQAIRKIAGYMAVNAICFCSSSVWTRCVPSQDIGPSQAHLRH</sequence>
<dbReference type="AlphaFoldDB" id="A0AAD7AMK7"/>
<dbReference type="Proteomes" id="UP001218218">
    <property type="component" value="Unassembled WGS sequence"/>
</dbReference>